<sequence>MEPDNQVLGVYADALTTVIKKHDLTTMTMELIRTRFQLFTDLLNAQVEGIEVIQVGSSYDDLHLTRVLDHNGSHVFFPELDFDFDMIYLNYIVAESNSSSNDQYDAEKISSVQEPDDANGKQQTGSPIGVPAKEPKAPFAIIESTPNPGYVKLRVTPHGRQMVKKPGCVIGNFITSGGYLLNTAFTSEFVAENVNTEIIYSRTDQLVTETLKETGIDSQGYTPIYTKSGPAITEIDKAGEGVTYDFVHAFPCLTWPTVAKGWADRARKCHWPGETLIQKIPQDGCLLVAMGSHQSSDPTEEWRVSFVRAERVLSHSLSDLQKTCYSVVKVMLKSILSDRAVLTSYHMKNTFYYLCEEVASASGSWTLDSLGDKIMQFLKYIAVSLHIHRIPHYFLPPLNLIGHYSKDDVEATKKEVEGLIRKPFTALMEACEKLECFSVIKLSQKFGHLQGELKPMLVIYMFSVETLWNLGCINIGEDLAKMCFQKVVKLNAVTSGYVKKSSRPNTFTALSVPALLKPLAHAYSQQGDCDKALWLFLAIEESDPELVAASYTNVLSNIACLYGNKSTECDETTKHAMSEYKAKAVQYFEKALSLIYNSPSLHLMYGNFLMDCKKPTLTAVKQFEKAVAIETPCDDDDALIQLTIPGARDQPSHPCYVPGQVAAYYLQVQCWVEMLDTFQARRVCKQFEEFIREKCILKHKVVACQLCAISYKLAGLSVKSALVSAEMVKHGRVG</sequence>
<dbReference type="SMART" id="SM01265">
    <property type="entry name" value="Mab-21"/>
    <property type="match status" value="1"/>
</dbReference>
<evidence type="ECO:0000256" key="4">
    <source>
        <dbReference type="ARBA" id="ARBA00022695"/>
    </source>
</evidence>
<evidence type="ECO:0000256" key="3">
    <source>
        <dbReference type="ARBA" id="ARBA00022679"/>
    </source>
</evidence>
<evidence type="ECO:0000256" key="5">
    <source>
        <dbReference type="ARBA" id="ARBA00022723"/>
    </source>
</evidence>
<evidence type="ECO:0000256" key="7">
    <source>
        <dbReference type="ARBA" id="ARBA00022840"/>
    </source>
</evidence>
<feature type="domain" description="Mab-21-like nucleotidyltransferase" evidence="10">
    <location>
        <begin position="176"/>
        <end position="313"/>
    </location>
</feature>
<dbReference type="Pfam" id="PF03281">
    <property type="entry name" value="Mab-21"/>
    <property type="match status" value="1"/>
</dbReference>
<dbReference type="InterPro" id="IPR011990">
    <property type="entry name" value="TPR-like_helical_dom_sf"/>
</dbReference>
<keyword evidence="3" id="KW-0808">Transferase</keyword>
<dbReference type="OrthoDB" id="5962582at2759"/>
<dbReference type="GO" id="GO:0016779">
    <property type="term" value="F:nucleotidyltransferase activity"/>
    <property type="evidence" value="ECO:0007669"/>
    <property type="project" value="UniProtKB-KW"/>
</dbReference>
<dbReference type="Proteomes" id="UP000242188">
    <property type="component" value="Unassembled WGS sequence"/>
</dbReference>
<keyword evidence="8" id="KW-0460">Magnesium</keyword>
<dbReference type="GO" id="GO:0005524">
    <property type="term" value="F:ATP binding"/>
    <property type="evidence" value="ECO:0007669"/>
    <property type="project" value="UniProtKB-KW"/>
</dbReference>
<dbReference type="AlphaFoldDB" id="A0A210PQ03"/>
<evidence type="ECO:0000256" key="8">
    <source>
        <dbReference type="ARBA" id="ARBA00022842"/>
    </source>
</evidence>
<dbReference type="Gene3D" id="1.10.1410.40">
    <property type="match status" value="1"/>
</dbReference>
<dbReference type="SUPFAM" id="SSF48452">
    <property type="entry name" value="TPR-like"/>
    <property type="match status" value="1"/>
</dbReference>
<proteinExistence type="inferred from homology"/>
<dbReference type="PANTHER" id="PTHR10656">
    <property type="entry name" value="CELL FATE DETERMINING PROTEIN MAB21-RELATED"/>
    <property type="match status" value="1"/>
</dbReference>
<evidence type="ECO:0000313" key="13">
    <source>
        <dbReference type="Proteomes" id="UP000242188"/>
    </source>
</evidence>
<keyword evidence="4" id="KW-0548">Nucleotidyltransferase</keyword>
<reference evidence="12 13" key="1">
    <citation type="journal article" date="2017" name="Nat. Ecol. Evol.">
        <title>Scallop genome provides insights into evolution of bilaterian karyotype and development.</title>
        <authorList>
            <person name="Wang S."/>
            <person name="Zhang J."/>
            <person name="Jiao W."/>
            <person name="Li J."/>
            <person name="Xun X."/>
            <person name="Sun Y."/>
            <person name="Guo X."/>
            <person name="Huan P."/>
            <person name="Dong B."/>
            <person name="Zhang L."/>
            <person name="Hu X."/>
            <person name="Sun X."/>
            <person name="Wang J."/>
            <person name="Zhao C."/>
            <person name="Wang Y."/>
            <person name="Wang D."/>
            <person name="Huang X."/>
            <person name="Wang R."/>
            <person name="Lv J."/>
            <person name="Li Y."/>
            <person name="Zhang Z."/>
            <person name="Liu B."/>
            <person name="Lu W."/>
            <person name="Hui Y."/>
            <person name="Liang J."/>
            <person name="Zhou Z."/>
            <person name="Hou R."/>
            <person name="Li X."/>
            <person name="Liu Y."/>
            <person name="Li H."/>
            <person name="Ning X."/>
            <person name="Lin Y."/>
            <person name="Zhao L."/>
            <person name="Xing Q."/>
            <person name="Dou J."/>
            <person name="Li Y."/>
            <person name="Mao J."/>
            <person name="Guo H."/>
            <person name="Dou H."/>
            <person name="Li T."/>
            <person name="Mu C."/>
            <person name="Jiang W."/>
            <person name="Fu Q."/>
            <person name="Fu X."/>
            <person name="Miao Y."/>
            <person name="Liu J."/>
            <person name="Yu Q."/>
            <person name="Li R."/>
            <person name="Liao H."/>
            <person name="Li X."/>
            <person name="Kong Y."/>
            <person name="Jiang Z."/>
            <person name="Chourrout D."/>
            <person name="Li R."/>
            <person name="Bao Z."/>
        </authorList>
    </citation>
    <scope>NUCLEOTIDE SEQUENCE [LARGE SCALE GENOMIC DNA]</scope>
    <source>
        <strain evidence="12 13">PY_sf001</strain>
    </source>
</reference>
<dbReference type="InterPro" id="IPR046906">
    <property type="entry name" value="Mab-21_HhH/H2TH-like"/>
</dbReference>
<dbReference type="Pfam" id="PF20266">
    <property type="entry name" value="Mab-21_C"/>
    <property type="match status" value="1"/>
</dbReference>
<evidence type="ECO:0000256" key="2">
    <source>
        <dbReference type="ARBA" id="ARBA00008307"/>
    </source>
</evidence>
<name>A0A210PQ03_MIZYE</name>
<dbReference type="GO" id="GO:0046872">
    <property type="term" value="F:metal ion binding"/>
    <property type="evidence" value="ECO:0007669"/>
    <property type="project" value="UniProtKB-KW"/>
</dbReference>
<dbReference type="InterPro" id="IPR024810">
    <property type="entry name" value="MAB21L/cGLR"/>
</dbReference>
<evidence type="ECO:0000313" key="12">
    <source>
        <dbReference type="EMBL" id="OWF38558.1"/>
    </source>
</evidence>
<dbReference type="PANTHER" id="PTHR10656:SF42">
    <property type="entry name" value="CYCLIC GMP-AMP SYNTHASE-LIKE PROTEIN-RELATED"/>
    <property type="match status" value="1"/>
</dbReference>
<dbReference type="InterPro" id="IPR046903">
    <property type="entry name" value="Mab-21-like_nuc_Trfase"/>
</dbReference>
<organism evidence="12 13">
    <name type="scientific">Mizuhopecten yessoensis</name>
    <name type="common">Japanese scallop</name>
    <name type="synonym">Patinopecten yessoensis</name>
    <dbReference type="NCBI Taxonomy" id="6573"/>
    <lineage>
        <taxon>Eukaryota</taxon>
        <taxon>Metazoa</taxon>
        <taxon>Spiralia</taxon>
        <taxon>Lophotrochozoa</taxon>
        <taxon>Mollusca</taxon>
        <taxon>Bivalvia</taxon>
        <taxon>Autobranchia</taxon>
        <taxon>Pteriomorphia</taxon>
        <taxon>Pectinida</taxon>
        <taxon>Pectinoidea</taxon>
        <taxon>Pectinidae</taxon>
        <taxon>Mizuhopecten</taxon>
    </lineage>
</organism>
<keyword evidence="7" id="KW-0067">ATP-binding</keyword>
<protein>
    <submittedName>
        <fullName evidence="12">Protein mab-21-like 2</fullName>
    </submittedName>
</protein>
<accession>A0A210PQ03</accession>
<evidence type="ECO:0000256" key="6">
    <source>
        <dbReference type="ARBA" id="ARBA00022741"/>
    </source>
</evidence>
<keyword evidence="13" id="KW-1185">Reference proteome</keyword>
<comment type="cofactor">
    <cofactor evidence="1">
        <name>Mg(2+)</name>
        <dbReference type="ChEBI" id="CHEBI:18420"/>
    </cofactor>
</comment>
<keyword evidence="6" id="KW-0547">Nucleotide-binding</keyword>
<feature type="region of interest" description="Disordered" evidence="9">
    <location>
        <begin position="103"/>
        <end position="132"/>
    </location>
</feature>
<keyword evidence="5" id="KW-0479">Metal-binding</keyword>
<dbReference type="EMBL" id="NEDP02005562">
    <property type="protein sequence ID" value="OWF38558.1"/>
    <property type="molecule type" value="Genomic_DNA"/>
</dbReference>
<gene>
    <name evidence="12" type="ORF">KP79_PYT09908</name>
</gene>
<comment type="caution">
    <text evidence="12">The sequence shown here is derived from an EMBL/GenBank/DDBJ whole genome shotgun (WGS) entry which is preliminary data.</text>
</comment>
<comment type="similarity">
    <text evidence="2">Belongs to the mab-21 family.</text>
</comment>
<evidence type="ECO:0000259" key="10">
    <source>
        <dbReference type="Pfam" id="PF03281"/>
    </source>
</evidence>
<evidence type="ECO:0000259" key="11">
    <source>
        <dbReference type="Pfam" id="PF20266"/>
    </source>
</evidence>
<evidence type="ECO:0000256" key="1">
    <source>
        <dbReference type="ARBA" id="ARBA00001946"/>
    </source>
</evidence>
<dbReference type="Gene3D" id="1.25.40.10">
    <property type="entry name" value="Tetratricopeptide repeat domain"/>
    <property type="match status" value="1"/>
</dbReference>
<evidence type="ECO:0000256" key="9">
    <source>
        <dbReference type="SAM" id="MobiDB-lite"/>
    </source>
</evidence>
<feature type="domain" description="Mab-21-like HhH/H2TH-like" evidence="11">
    <location>
        <begin position="322"/>
        <end position="417"/>
    </location>
</feature>